<feature type="region of interest" description="Disordered" evidence="1">
    <location>
        <begin position="419"/>
        <end position="483"/>
    </location>
</feature>
<dbReference type="Proteomes" id="UP000807716">
    <property type="component" value="Unassembled WGS sequence"/>
</dbReference>
<dbReference type="SUPFAM" id="SSF117281">
    <property type="entry name" value="Kelch motif"/>
    <property type="match status" value="1"/>
</dbReference>
<organism evidence="3 4">
    <name type="scientific">Actinomortierella ambigua</name>
    <dbReference type="NCBI Taxonomy" id="1343610"/>
    <lineage>
        <taxon>Eukaryota</taxon>
        <taxon>Fungi</taxon>
        <taxon>Fungi incertae sedis</taxon>
        <taxon>Mucoromycota</taxon>
        <taxon>Mortierellomycotina</taxon>
        <taxon>Mortierellomycetes</taxon>
        <taxon>Mortierellales</taxon>
        <taxon>Mortierellaceae</taxon>
        <taxon>Actinomortierella</taxon>
    </lineage>
</organism>
<comment type="caution">
    <text evidence="3">The sequence shown here is derived from an EMBL/GenBank/DDBJ whole genome shotgun (WGS) entry which is preliminary data.</text>
</comment>
<dbReference type="AlphaFoldDB" id="A0A9P6QK27"/>
<feature type="transmembrane region" description="Helical" evidence="2">
    <location>
        <begin position="385"/>
        <end position="407"/>
    </location>
</feature>
<proteinExistence type="predicted"/>
<dbReference type="EMBL" id="JAAAJB010000074">
    <property type="protein sequence ID" value="KAG0267547.1"/>
    <property type="molecule type" value="Genomic_DNA"/>
</dbReference>
<dbReference type="OrthoDB" id="2431312at2759"/>
<feature type="compositionally biased region" description="Basic residues" evidence="1">
    <location>
        <begin position="448"/>
        <end position="460"/>
    </location>
</feature>
<feature type="region of interest" description="Disordered" evidence="1">
    <location>
        <begin position="351"/>
        <end position="378"/>
    </location>
</feature>
<dbReference type="InterPro" id="IPR006652">
    <property type="entry name" value="Kelch_1"/>
</dbReference>
<keyword evidence="2" id="KW-1133">Transmembrane helix</keyword>
<name>A0A9P6QK27_9FUNG</name>
<feature type="compositionally biased region" description="Gly residues" evidence="1">
    <location>
        <begin position="362"/>
        <end position="373"/>
    </location>
</feature>
<evidence type="ECO:0000313" key="3">
    <source>
        <dbReference type="EMBL" id="KAG0267547.1"/>
    </source>
</evidence>
<dbReference type="InterPro" id="IPR015915">
    <property type="entry name" value="Kelch-typ_b-propeller"/>
</dbReference>
<evidence type="ECO:0008006" key="5">
    <source>
        <dbReference type="Google" id="ProtNLM"/>
    </source>
</evidence>
<evidence type="ECO:0000256" key="1">
    <source>
        <dbReference type="SAM" id="MobiDB-lite"/>
    </source>
</evidence>
<protein>
    <recommendedName>
        <fullName evidence="5">Galactose oxidase</fullName>
    </recommendedName>
</protein>
<dbReference type="Gene3D" id="2.120.10.80">
    <property type="entry name" value="Kelch-type beta propeller"/>
    <property type="match status" value="1"/>
</dbReference>
<gene>
    <name evidence="3" type="ORF">DFQ27_008688</name>
</gene>
<evidence type="ECO:0000256" key="2">
    <source>
        <dbReference type="SAM" id="Phobius"/>
    </source>
</evidence>
<reference evidence="3" key="1">
    <citation type="journal article" date="2020" name="Fungal Divers.">
        <title>Resolving the Mortierellaceae phylogeny through synthesis of multi-gene phylogenetics and phylogenomics.</title>
        <authorList>
            <person name="Vandepol N."/>
            <person name="Liber J."/>
            <person name="Desiro A."/>
            <person name="Na H."/>
            <person name="Kennedy M."/>
            <person name="Barry K."/>
            <person name="Grigoriev I.V."/>
            <person name="Miller A.N."/>
            <person name="O'Donnell K."/>
            <person name="Stajich J.E."/>
            <person name="Bonito G."/>
        </authorList>
    </citation>
    <scope>NUCLEOTIDE SEQUENCE</scope>
    <source>
        <strain evidence="3">BC1065</strain>
    </source>
</reference>
<keyword evidence="4" id="KW-1185">Reference proteome</keyword>
<keyword evidence="2" id="KW-0472">Membrane</keyword>
<dbReference type="Pfam" id="PF01344">
    <property type="entry name" value="Kelch_1"/>
    <property type="match status" value="1"/>
</dbReference>
<keyword evidence="2" id="KW-0812">Transmembrane</keyword>
<sequence>MGDPLPQYQFPCIVPDTTASNVVFLAGVTNNSTLEINKVNLANVAAPSLKPVAQSTNTTLWARDMALVCDIFNGDPYRFNGAPIMLSLFSGAVEPAAEEDNPHTGVSGPPLVMAVVANNGTFVSTQSVPGPWLIGGGLYSNTGASGKYIWYTGFHNKAQGGRASAWFAIAVADDGSGGLYSFQLSMVPTTTPLLSIGTFMASTTLLPATGYLSIFDKKGGGLTYTVSSRAAVNNGATDNSIQTLSSPTAIKMNGIMLTKDAIPVTMGPKGYIVDKASSGVTILYTIQPSSTDIPELQLVNVSGNVPPFLRKRASTSLGTQLVFYGGWDEFGSASNNFYVYDTITNSWGGQGLVPAPPIPTNGSGGPGTGGDGGQTSNPANAGTNLAGIIGGSVAGIVVLALAFFFAIRHRRRYRRCLDQQTESAADVSGSSGAGWRKGGSRRALIYPRSKHRGGRGRARHPQQEHEQEQEQQQQQQEQTDEDEMEFGKVAIQMTPVISSPQSLLLQSETLTSNSSLSLLWTDSSPFQPSSLPGPGGRNPQTVLGSTSLQYEAFFEPRNNPQVAIAARITTT</sequence>
<accession>A0A9P6QK27</accession>
<evidence type="ECO:0000313" key="4">
    <source>
        <dbReference type="Proteomes" id="UP000807716"/>
    </source>
</evidence>